<dbReference type="InterPro" id="IPR029787">
    <property type="entry name" value="Nucleotide_cyclase"/>
</dbReference>
<reference evidence="3 4" key="1">
    <citation type="submission" date="2019-01" db="EMBL/GenBank/DDBJ databases">
        <title>Insights into ecological role of a new deltaproteobacterial order Candidatus Sinidesulfobacterales (Sva0485) by metagenomics and metatranscriptomics.</title>
        <authorList>
            <person name="Tan S."/>
            <person name="Liu J."/>
            <person name="Fang Y."/>
            <person name="Hedlund B.P."/>
            <person name="Lian Z.H."/>
            <person name="Huang L.Y."/>
            <person name="Li J.T."/>
            <person name="Huang L.N."/>
            <person name="Li W.J."/>
            <person name="Jiang H.C."/>
            <person name="Dong H.L."/>
            <person name="Shu W.S."/>
        </authorList>
    </citation>
    <scope>NUCLEOTIDE SEQUENCE [LARGE SCALE GENOMIC DNA]</scope>
    <source>
        <strain evidence="3">AP3</strain>
    </source>
</reference>
<dbReference type="AlphaFoldDB" id="A0A519BBN9"/>
<evidence type="ECO:0000313" key="4">
    <source>
        <dbReference type="Proteomes" id="UP000320813"/>
    </source>
</evidence>
<dbReference type="GO" id="GO:0071111">
    <property type="term" value="F:cyclic-guanylate-specific phosphodiesterase activity"/>
    <property type="evidence" value="ECO:0007669"/>
    <property type="project" value="InterPro"/>
</dbReference>
<dbReference type="InterPro" id="IPR043128">
    <property type="entry name" value="Rev_trsase/Diguanyl_cyclase"/>
</dbReference>
<feature type="domain" description="GGDEF" evidence="2">
    <location>
        <begin position="374"/>
        <end position="507"/>
    </location>
</feature>
<dbReference type="Gene3D" id="3.30.70.270">
    <property type="match status" value="1"/>
</dbReference>
<dbReference type="InterPro" id="IPR001633">
    <property type="entry name" value="EAL_dom"/>
</dbReference>
<dbReference type="InterPro" id="IPR000160">
    <property type="entry name" value="GGDEF_dom"/>
</dbReference>
<dbReference type="Pfam" id="PF13185">
    <property type="entry name" value="GAF_2"/>
    <property type="match status" value="1"/>
</dbReference>
<dbReference type="Proteomes" id="UP000320813">
    <property type="component" value="Unassembled WGS sequence"/>
</dbReference>
<dbReference type="NCBIfam" id="TIGR00254">
    <property type="entry name" value="GGDEF"/>
    <property type="match status" value="1"/>
</dbReference>
<dbReference type="InterPro" id="IPR050706">
    <property type="entry name" value="Cyclic-di-GMP_PDE-like"/>
</dbReference>
<dbReference type="PANTHER" id="PTHR33121">
    <property type="entry name" value="CYCLIC DI-GMP PHOSPHODIESTERASE PDEF"/>
    <property type="match status" value="1"/>
</dbReference>
<evidence type="ECO:0000259" key="1">
    <source>
        <dbReference type="PROSITE" id="PS50883"/>
    </source>
</evidence>
<dbReference type="SUPFAM" id="SSF141868">
    <property type="entry name" value="EAL domain-like"/>
    <property type="match status" value="1"/>
</dbReference>
<dbReference type="InterPro" id="IPR029016">
    <property type="entry name" value="GAF-like_dom_sf"/>
</dbReference>
<dbReference type="InterPro" id="IPR035919">
    <property type="entry name" value="EAL_sf"/>
</dbReference>
<dbReference type="Gene3D" id="3.30.450.40">
    <property type="match status" value="1"/>
</dbReference>
<evidence type="ECO:0000313" key="3">
    <source>
        <dbReference type="EMBL" id="RZD14687.1"/>
    </source>
</evidence>
<name>A0A519BBN9_9DELT</name>
<dbReference type="CDD" id="cd01948">
    <property type="entry name" value="EAL"/>
    <property type="match status" value="1"/>
</dbReference>
<proteinExistence type="predicted"/>
<dbReference type="SMART" id="SM00052">
    <property type="entry name" value="EAL"/>
    <property type="match status" value="1"/>
</dbReference>
<sequence length="759" mass="86539">MNFKYLENLTKVVEGVLSNYNITYAWIGIKKDNFLIQPILSIGFEKSFLDEIEIRWDDSKYGNGPTGRSVKSGKPVVLNDVNNDPSYKSFLVYAEKYGYKSSAAIPLKMDDTILGSLNVYSKRKNYFSDRLMSEITAFSEALSPLIYNTIIKEPHLNEKLTEYMEVLYDITLNINKGVMSDLNINYLILDALSIIEKLLMADGSEFIIYNRTTHKPELNVPSKLWIKNFRKSSSDEVFHGITPALDFLLSSSKPYTYDYTKFPPAIPFYLKKGLKTIGGASMKAYVYDRQYEAVLVLARKYNKLFKESELSLLRLLSQLFFSSYAVNKYMSNITALSKDLDILSHIDVLTNTYNKESFMMLLNEEINRYKIAKESFVIGIIDIDNFSHINDTYGYSIGDILIKMVAEYLEESLSKFGIIARLSGDEFGVIMQNTTKKIANSTLNKLISDLSDKKFNLDNISLNLGITAGIAEFPSDASLTDELLSIADNALHFAKEEGKSMVGYKEIAKNYIIKSSKTDLIYKAIEQDLFLPAFQPIRNIGDLAIYGYESLARIRMNGAVYSAYEFIDTIEKLNLINKLDFILMEKAFDIFNRFSMDNAIETKLFYNINPGMFKNVKNIDELKKTIRKHNMEGKLFFEITERETLPNLEGFSKFVKIMDEEGIFFVLDDFGSGYSSLNYLKYLPSTPIIKIDGSFIKNCHKNKRDASLVEGIATLAKSIDIIPLAEFVENEEILTELKQRGIELVQGYYTGEPSFDISL</sequence>
<gene>
    <name evidence="3" type="ORF">EVJ47_05860</name>
</gene>
<dbReference type="SMART" id="SM00267">
    <property type="entry name" value="GGDEF"/>
    <property type="match status" value="1"/>
</dbReference>
<dbReference type="CDD" id="cd01949">
    <property type="entry name" value="GGDEF"/>
    <property type="match status" value="1"/>
</dbReference>
<evidence type="ECO:0000259" key="2">
    <source>
        <dbReference type="PROSITE" id="PS50887"/>
    </source>
</evidence>
<comment type="caution">
    <text evidence="3">The sequence shown here is derived from an EMBL/GenBank/DDBJ whole genome shotgun (WGS) entry which is preliminary data.</text>
</comment>
<organism evidence="3 4">
    <name type="scientific">Candidatus Acidulodesulfobacterium ferriphilum</name>
    <dbReference type="NCBI Taxonomy" id="2597223"/>
    <lineage>
        <taxon>Bacteria</taxon>
        <taxon>Deltaproteobacteria</taxon>
        <taxon>Candidatus Acidulodesulfobacterales</taxon>
        <taxon>Candidatus Acidulodesulfobacterium</taxon>
    </lineage>
</organism>
<dbReference type="InterPro" id="IPR003018">
    <property type="entry name" value="GAF"/>
</dbReference>
<dbReference type="Gene3D" id="3.20.20.450">
    <property type="entry name" value="EAL domain"/>
    <property type="match status" value="1"/>
</dbReference>
<dbReference type="Pfam" id="PF00990">
    <property type="entry name" value="GGDEF"/>
    <property type="match status" value="1"/>
</dbReference>
<dbReference type="EMBL" id="SGBD01000002">
    <property type="protein sequence ID" value="RZD14687.1"/>
    <property type="molecule type" value="Genomic_DNA"/>
</dbReference>
<dbReference type="SUPFAM" id="SSF55781">
    <property type="entry name" value="GAF domain-like"/>
    <property type="match status" value="1"/>
</dbReference>
<dbReference type="PROSITE" id="PS50887">
    <property type="entry name" value="GGDEF"/>
    <property type="match status" value="1"/>
</dbReference>
<dbReference type="PANTHER" id="PTHR33121:SF71">
    <property type="entry name" value="OXYGEN SENSOR PROTEIN DOSP"/>
    <property type="match status" value="1"/>
</dbReference>
<accession>A0A519BBN9</accession>
<dbReference type="Pfam" id="PF00563">
    <property type="entry name" value="EAL"/>
    <property type="match status" value="1"/>
</dbReference>
<dbReference type="SUPFAM" id="SSF55073">
    <property type="entry name" value="Nucleotide cyclase"/>
    <property type="match status" value="1"/>
</dbReference>
<feature type="domain" description="EAL" evidence="1">
    <location>
        <begin position="514"/>
        <end position="759"/>
    </location>
</feature>
<protein>
    <submittedName>
        <fullName evidence="3">EAL domain-containing protein</fullName>
    </submittedName>
</protein>
<dbReference type="PROSITE" id="PS50883">
    <property type="entry name" value="EAL"/>
    <property type="match status" value="1"/>
</dbReference>